<dbReference type="Proteomes" id="UP000054843">
    <property type="component" value="Unassembled WGS sequence"/>
</dbReference>
<evidence type="ECO:0000313" key="2">
    <source>
        <dbReference type="Proteomes" id="UP000054843"/>
    </source>
</evidence>
<protein>
    <submittedName>
        <fullName evidence="1">Uncharacterized protein</fullName>
    </submittedName>
</protein>
<accession>A0A0V1LY75</accession>
<name>A0A0V1LY75_9BILA</name>
<reference evidence="1 2" key="1">
    <citation type="submission" date="2015-01" db="EMBL/GenBank/DDBJ databases">
        <title>Evolution of Trichinella species and genotypes.</title>
        <authorList>
            <person name="Korhonen P.K."/>
            <person name="Edoardo P."/>
            <person name="Giuseppe L.R."/>
            <person name="Gasser R.B."/>
        </authorList>
    </citation>
    <scope>NUCLEOTIDE SEQUENCE [LARGE SCALE GENOMIC DNA]</scope>
    <source>
        <strain evidence="1">ISS1980</strain>
    </source>
</reference>
<dbReference type="AlphaFoldDB" id="A0A0V1LY75"/>
<sequence>MLPLIKLSAAVKQVKLGAQITSVILKRALNDALPIALDLLSVIVVNGTFPTLAWVHYCICDYLNEDIKMEVRLLQQEQTTALE</sequence>
<comment type="caution">
    <text evidence="1">The sequence shown here is derived from an EMBL/GenBank/DDBJ whole genome shotgun (WGS) entry which is preliminary data.</text>
</comment>
<gene>
    <name evidence="1" type="ORF">T10_12840</name>
</gene>
<dbReference type="EMBL" id="JYDO01001141">
    <property type="protein sequence ID" value="KRZ64395.1"/>
    <property type="molecule type" value="Genomic_DNA"/>
</dbReference>
<proteinExistence type="predicted"/>
<keyword evidence="2" id="KW-1185">Reference proteome</keyword>
<organism evidence="1 2">
    <name type="scientific">Trichinella papuae</name>
    <dbReference type="NCBI Taxonomy" id="268474"/>
    <lineage>
        <taxon>Eukaryota</taxon>
        <taxon>Metazoa</taxon>
        <taxon>Ecdysozoa</taxon>
        <taxon>Nematoda</taxon>
        <taxon>Enoplea</taxon>
        <taxon>Dorylaimia</taxon>
        <taxon>Trichinellida</taxon>
        <taxon>Trichinellidae</taxon>
        <taxon>Trichinella</taxon>
    </lineage>
</organism>
<evidence type="ECO:0000313" key="1">
    <source>
        <dbReference type="EMBL" id="KRZ64395.1"/>
    </source>
</evidence>